<evidence type="ECO:0000256" key="1">
    <source>
        <dbReference type="SAM" id="SignalP"/>
    </source>
</evidence>
<evidence type="ECO:0000313" key="2">
    <source>
        <dbReference type="EMBL" id="SOU89107.1"/>
    </source>
</evidence>
<feature type="signal peptide" evidence="1">
    <location>
        <begin position="1"/>
        <end position="27"/>
    </location>
</feature>
<protein>
    <recommendedName>
        <fullName evidence="4">Lipoprotein</fullName>
    </recommendedName>
</protein>
<name>A0A2I2MAI2_9FLAO</name>
<organism evidence="2 3">
    <name type="scientific">Tenacibaculum finnmarkense genomovar ulcerans</name>
    <dbReference type="NCBI Taxonomy" id="2781388"/>
    <lineage>
        <taxon>Bacteria</taxon>
        <taxon>Pseudomonadati</taxon>
        <taxon>Bacteroidota</taxon>
        <taxon>Flavobacteriia</taxon>
        <taxon>Flavobacteriales</taxon>
        <taxon>Flavobacteriaceae</taxon>
        <taxon>Tenacibaculum</taxon>
        <taxon>Tenacibaculum finnmarkense</taxon>
    </lineage>
</organism>
<feature type="chain" id="PRO_5014193602" description="Lipoprotein" evidence="1">
    <location>
        <begin position="28"/>
        <end position="131"/>
    </location>
</feature>
<evidence type="ECO:0008006" key="4">
    <source>
        <dbReference type="Google" id="ProtNLM"/>
    </source>
</evidence>
<dbReference type="AlphaFoldDB" id="A0A2I2MAI2"/>
<dbReference type="Proteomes" id="UP000490060">
    <property type="component" value="Unassembled WGS sequence"/>
</dbReference>
<gene>
    <name evidence="2" type="ORF">TNO010_30084</name>
</gene>
<reference evidence="2 3" key="1">
    <citation type="submission" date="2017-11" db="EMBL/GenBank/DDBJ databases">
        <authorList>
            <person name="Duchaud E."/>
        </authorList>
    </citation>
    <scope>NUCLEOTIDE SEQUENCE [LARGE SCALE GENOMIC DNA]</scope>
    <source>
        <strain evidence="2 3">TNO010</strain>
    </source>
</reference>
<proteinExistence type="predicted"/>
<accession>A0A2I2MAI2</accession>
<dbReference type="EMBL" id="OENE01000023">
    <property type="protein sequence ID" value="SOU89107.1"/>
    <property type="molecule type" value="Genomic_DNA"/>
</dbReference>
<evidence type="ECO:0000313" key="3">
    <source>
        <dbReference type="Proteomes" id="UP000490060"/>
    </source>
</evidence>
<sequence>MRVRIKNTVNLLKLGLLLFGCSLLWNCNDEINISQEKDTEQVNKAKIEIVSFDAFPKELKNKIFSLSKTAYRGKGATLKKEALNRFFKPEATIVTSRNGIKTYSLHLKKETNINVFLKQEFSNELRGFCKY</sequence>
<keyword evidence="1" id="KW-0732">Signal</keyword>